<feature type="transmembrane region" description="Helical" evidence="1">
    <location>
        <begin position="31"/>
        <end position="50"/>
    </location>
</feature>
<keyword evidence="1" id="KW-0472">Membrane</keyword>
<organism evidence="2 3">
    <name type="scientific">Paenibacillus contaminans</name>
    <dbReference type="NCBI Taxonomy" id="450362"/>
    <lineage>
        <taxon>Bacteria</taxon>
        <taxon>Bacillati</taxon>
        <taxon>Bacillota</taxon>
        <taxon>Bacilli</taxon>
        <taxon>Bacillales</taxon>
        <taxon>Paenibacillaceae</taxon>
        <taxon>Paenibacillus</taxon>
    </lineage>
</organism>
<dbReference type="RefSeq" id="WP_113035703.1">
    <property type="nucleotide sequence ID" value="NZ_QMFB01000034.1"/>
</dbReference>
<keyword evidence="1" id="KW-1133">Transmembrane helix</keyword>
<accession>A0A329LYJ6</accession>
<sequence>MWTIIGILFVTGGIAAIEIPSLRRQKLKKDLWVFTALLAFGASLTIADALNAKIPNMLDWISFLYKPLSDLIYNPLK</sequence>
<protein>
    <submittedName>
        <fullName evidence="2">Uncharacterized protein</fullName>
    </submittedName>
</protein>
<comment type="caution">
    <text evidence="2">The sequence shown here is derived from an EMBL/GenBank/DDBJ whole genome shotgun (WGS) entry which is preliminary data.</text>
</comment>
<dbReference type="Proteomes" id="UP000250369">
    <property type="component" value="Unassembled WGS sequence"/>
</dbReference>
<keyword evidence="1" id="KW-0812">Transmembrane</keyword>
<gene>
    <name evidence="2" type="ORF">DQG23_35110</name>
</gene>
<name>A0A329LYJ6_9BACL</name>
<dbReference type="EMBL" id="QMFB01000034">
    <property type="protein sequence ID" value="RAV12156.1"/>
    <property type="molecule type" value="Genomic_DNA"/>
</dbReference>
<dbReference type="AlphaFoldDB" id="A0A329LYJ6"/>
<evidence type="ECO:0000256" key="1">
    <source>
        <dbReference type="SAM" id="Phobius"/>
    </source>
</evidence>
<proteinExistence type="predicted"/>
<reference evidence="2 3" key="1">
    <citation type="journal article" date="2009" name="Int. J. Syst. Evol. Microbiol.">
        <title>Paenibacillus contaminans sp. nov., isolated from a contaminated laboratory plate.</title>
        <authorList>
            <person name="Chou J.H."/>
            <person name="Lee J.H."/>
            <person name="Lin M.C."/>
            <person name="Chang P.S."/>
            <person name="Arun A.B."/>
            <person name="Young C.C."/>
            <person name="Chen W.M."/>
        </authorList>
    </citation>
    <scope>NUCLEOTIDE SEQUENCE [LARGE SCALE GENOMIC DNA]</scope>
    <source>
        <strain evidence="2 3">CKOBP-6</strain>
    </source>
</reference>
<evidence type="ECO:0000313" key="3">
    <source>
        <dbReference type="Proteomes" id="UP000250369"/>
    </source>
</evidence>
<evidence type="ECO:0000313" key="2">
    <source>
        <dbReference type="EMBL" id="RAV12156.1"/>
    </source>
</evidence>
<dbReference type="OrthoDB" id="2440830at2"/>
<keyword evidence="3" id="KW-1185">Reference proteome</keyword>